<name>A0AA39FL52_9HYME</name>
<dbReference type="AlphaFoldDB" id="A0AA39FL52"/>
<evidence type="ECO:0000256" key="3">
    <source>
        <dbReference type="SAM" id="Phobius"/>
    </source>
</evidence>
<evidence type="ECO:0008006" key="6">
    <source>
        <dbReference type="Google" id="ProtNLM"/>
    </source>
</evidence>
<keyword evidence="3" id="KW-1133">Transmembrane helix</keyword>
<dbReference type="Gene3D" id="3.40.50.720">
    <property type="entry name" value="NAD(P)-binding Rossmann-like Domain"/>
    <property type="match status" value="1"/>
</dbReference>
<dbReference type="PRINTS" id="PR00081">
    <property type="entry name" value="GDHRDH"/>
</dbReference>
<reference evidence="4" key="1">
    <citation type="journal article" date="2023" name="bioRxiv">
        <title>Scaffold-level genome assemblies of two parasitoid biocontrol wasps reveal the parthenogenesis mechanism and an associated novel virus.</title>
        <authorList>
            <person name="Inwood S."/>
            <person name="Skelly J."/>
            <person name="Guhlin J."/>
            <person name="Harrop T."/>
            <person name="Goldson S."/>
            <person name="Dearden P."/>
        </authorList>
    </citation>
    <scope>NUCLEOTIDE SEQUENCE</scope>
    <source>
        <strain evidence="4">Irish</strain>
        <tissue evidence="4">Whole body</tissue>
    </source>
</reference>
<gene>
    <name evidence="4" type="ORF">PV328_004986</name>
</gene>
<dbReference type="GO" id="GO:0016491">
    <property type="term" value="F:oxidoreductase activity"/>
    <property type="evidence" value="ECO:0007669"/>
    <property type="project" value="UniProtKB-KW"/>
</dbReference>
<evidence type="ECO:0000313" key="5">
    <source>
        <dbReference type="Proteomes" id="UP001168990"/>
    </source>
</evidence>
<comment type="similarity">
    <text evidence="2">Belongs to the short-chain dehydrogenases/reductases (SDR) family.</text>
</comment>
<dbReference type="InterPro" id="IPR020904">
    <property type="entry name" value="Sc_DH/Rdtase_CS"/>
</dbReference>
<dbReference type="InterPro" id="IPR053011">
    <property type="entry name" value="SDR_family_member_7"/>
</dbReference>
<dbReference type="EMBL" id="JAQQBS010000002">
    <property type="protein sequence ID" value="KAK0171543.1"/>
    <property type="molecule type" value="Genomic_DNA"/>
</dbReference>
<comment type="caution">
    <text evidence="4">The sequence shown here is derived from an EMBL/GenBank/DDBJ whole genome shotgun (WGS) entry which is preliminary data.</text>
</comment>
<dbReference type="InterPro" id="IPR002347">
    <property type="entry name" value="SDR_fam"/>
</dbReference>
<dbReference type="SUPFAM" id="SSF51735">
    <property type="entry name" value="NAD(P)-binding Rossmann-fold domains"/>
    <property type="match status" value="1"/>
</dbReference>
<dbReference type="PANTHER" id="PTHR44269">
    <property type="entry name" value="DEHYDROGENASE/REDUCTASE SDR FAMILY MEMBER 7-RELATED"/>
    <property type="match status" value="1"/>
</dbReference>
<proteinExistence type="inferred from homology"/>
<keyword evidence="1" id="KW-0560">Oxidoreductase</keyword>
<dbReference type="PROSITE" id="PS00061">
    <property type="entry name" value="ADH_SHORT"/>
    <property type="match status" value="1"/>
</dbReference>
<sequence>MNWWEIVGIATIFYYFTYFVLPWFIDCDINLYMKEKFGRPLNCLHGKVVWIVGASSGIGEHLAYELAKINCKIILSARRDKELQQVRNNCLKINLQLNENDVKVLVMDICDNASHEKALNYVISQFDKLDILVNNAGRSQRANWEKIDLNVDKEMFDLNVFSIIALSRIVYQYFTDKNWGKGHIVVTSSLAGILGIPYSGSYTGSKHALHGYFESLRMEKMNKHIPITMVCPGAINTPFLAESFTEEYGKKFGQKTESAKNKLTAARCGYLMTVAIANQVNECWIAHSLALQLTYIAKYYPNLANLIFYYLGQGFLQRLRDNKITVSNVKQ</sequence>
<keyword evidence="3" id="KW-0812">Transmembrane</keyword>
<dbReference type="PRINTS" id="PR00080">
    <property type="entry name" value="SDRFAMILY"/>
</dbReference>
<reference evidence="4" key="2">
    <citation type="submission" date="2023-03" db="EMBL/GenBank/DDBJ databases">
        <authorList>
            <person name="Inwood S.N."/>
            <person name="Skelly J.G."/>
            <person name="Guhlin J."/>
            <person name="Harrop T.W.R."/>
            <person name="Goldson S.G."/>
            <person name="Dearden P.K."/>
        </authorList>
    </citation>
    <scope>NUCLEOTIDE SEQUENCE</scope>
    <source>
        <strain evidence="4">Irish</strain>
        <tissue evidence="4">Whole body</tissue>
    </source>
</reference>
<feature type="transmembrane region" description="Helical" evidence="3">
    <location>
        <begin position="6"/>
        <end position="25"/>
    </location>
</feature>
<evidence type="ECO:0000256" key="1">
    <source>
        <dbReference type="ARBA" id="ARBA00023002"/>
    </source>
</evidence>
<keyword evidence="3" id="KW-0472">Membrane</keyword>
<keyword evidence="5" id="KW-1185">Reference proteome</keyword>
<accession>A0AA39FL52</accession>
<evidence type="ECO:0000313" key="4">
    <source>
        <dbReference type="EMBL" id="KAK0171543.1"/>
    </source>
</evidence>
<dbReference type="InterPro" id="IPR036291">
    <property type="entry name" value="NAD(P)-bd_dom_sf"/>
</dbReference>
<dbReference type="Pfam" id="PF00106">
    <property type="entry name" value="adh_short"/>
    <property type="match status" value="1"/>
</dbReference>
<organism evidence="4 5">
    <name type="scientific">Microctonus aethiopoides</name>
    <dbReference type="NCBI Taxonomy" id="144406"/>
    <lineage>
        <taxon>Eukaryota</taxon>
        <taxon>Metazoa</taxon>
        <taxon>Ecdysozoa</taxon>
        <taxon>Arthropoda</taxon>
        <taxon>Hexapoda</taxon>
        <taxon>Insecta</taxon>
        <taxon>Pterygota</taxon>
        <taxon>Neoptera</taxon>
        <taxon>Endopterygota</taxon>
        <taxon>Hymenoptera</taxon>
        <taxon>Apocrita</taxon>
        <taxon>Ichneumonoidea</taxon>
        <taxon>Braconidae</taxon>
        <taxon>Euphorinae</taxon>
        <taxon>Microctonus</taxon>
    </lineage>
</organism>
<evidence type="ECO:0000256" key="2">
    <source>
        <dbReference type="RuleBase" id="RU000363"/>
    </source>
</evidence>
<protein>
    <recommendedName>
        <fullName evidence="6">Dehydrogenase/reductase SDR family member 7</fullName>
    </recommendedName>
</protein>
<dbReference type="Proteomes" id="UP001168990">
    <property type="component" value="Unassembled WGS sequence"/>
</dbReference>
<dbReference type="PANTHER" id="PTHR44269:SF1">
    <property type="entry name" value="DEHYDROGENASE_REDUCTASE SDR FAMILY MEMBER 7"/>
    <property type="match status" value="1"/>
</dbReference>